<protein>
    <submittedName>
        <fullName evidence="2">Histidine kinase osmosensor</fullName>
        <ecNumber evidence="2">2.7.13.3</ecNumber>
    </submittedName>
</protein>
<accession>A0AAN7D7T3</accession>
<evidence type="ECO:0000313" key="2">
    <source>
        <dbReference type="EMBL" id="KAK4512536.1"/>
    </source>
</evidence>
<name>A0AAN7D7T3_9FUNG</name>
<dbReference type="CDD" id="cd04301">
    <property type="entry name" value="NAT_SF"/>
    <property type="match status" value="1"/>
</dbReference>
<proteinExistence type="predicted"/>
<sequence length="188" mass="21253">MSPSEYYAREVTADDLKFAQQATDVINAAYNTHDGWTTEASIVSGQFTLEDTQNFIKHSHQGDFIQLLVFKRDEEGKDAEVVGSLLIVPFPDLEEKPTPGEAMITRFAISPSYQSKGLGRLLIESSLKSMKSAGYERCSLRVFENRPEVLSWYSKLGFKDTSERRDYKAPLGKKLISNVQFVVMKKDL</sequence>
<dbReference type="RefSeq" id="XP_064679202.1">
    <property type="nucleotide sequence ID" value="XM_064822602.1"/>
</dbReference>
<reference evidence="2 3" key="1">
    <citation type="submission" date="2022-11" db="EMBL/GenBank/DDBJ databases">
        <title>Mucor velutinosus strain NIH1002 WGS.</title>
        <authorList>
            <person name="Subramanian P."/>
            <person name="Mullikin J.C."/>
            <person name="Segre J.A."/>
            <person name="Zelazny A.M."/>
        </authorList>
    </citation>
    <scope>NUCLEOTIDE SEQUENCE [LARGE SCALE GENOMIC DNA]</scope>
    <source>
        <strain evidence="2 3">NIH1002</strain>
    </source>
</reference>
<keyword evidence="3" id="KW-1185">Reference proteome</keyword>
<dbReference type="AlphaFoldDB" id="A0AAN7D7T3"/>
<dbReference type="Pfam" id="PF00583">
    <property type="entry name" value="Acetyltransf_1"/>
    <property type="match status" value="1"/>
</dbReference>
<dbReference type="EMBL" id="JASEJX010000021">
    <property type="protein sequence ID" value="KAK4512536.1"/>
    <property type="molecule type" value="Genomic_DNA"/>
</dbReference>
<feature type="domain" description="N-acetyltransferase" evidence="1">
    <location>
        <begin position="16"/>
        <end position="188"/>
    </location>
</feature>
<dbReference type="Gene3D" id="3.40.630.30">
    <property type="match status" value="1"/>
</dbReference>
<dbReference type="SUPFAM" id="SSF55729">
    <property type="entry name" value="Acyl-CoA N-acyltransferases (Nat)"/>
    <property type="match status" value="1"/>
</dbReference>
<dbReference type="GO" id="GO:0016747">
    <property type="term" value="F:acyltransferase activity, transferring groups other than amino-acyl groups"/>
    <property type="evidence" value="ECO:0007669"/>
    <property type="project" value="InterPro"/>
</dbReference>
<dbReference type="EC" id="2.7.13.3" evidence="2"/>
<dbReference type="PANTHER" id="PTHR43617">
    <property type="entry name" value="L-AMINO ACID N-ACETYLTRANSFERASE"/>
    <property type="match status" value="1"/>
</dbReference>
<dbReference type="InterPro" id="IPR000182">
    <property type="entry name" value="GNAT_dom"/>
</dbReference>
<dbReference type="GeneID" id="89946940"/>
<keyword evidence="2" id="KW-0808">Transferase</keyword>
<evidence type="ECO:0000313" key="3">
    <source>
        <dbReference type="Proteomes" id="UP001304243"/>
    </source>
</evidence>
<dbReference type="Proteomes" id="UP001304243">
    <property type="component" value="Unassembled WGS sequence"/>
</dbReference>
<keyword evidence="2" id="KW-0418">Kinase</keyword>
<dbReference type="PANTHER" id="PTHR43617:SF38">
    <property type="entry name" value="N-ACETYLTRANSFERASE DOMAIN-CONTAINING PROTEIN"/>
    <property type="match status" value="1"/>
</dbReference>
<evidence type="ECO:0000259" key="1">
    <source>
        <dbReference type="PROSITE" id="PS51186"/>
    </source>
</evidence>
<organism evidence="2 3">
    <name type="scientific">Mucor velutinosus</name>
    <dbReference type="NCBI Taxonomy" id="708070"/>
    <lineage>
        <taxon>Eukaryota</taxon>
        <taxon>Fungi</taxon>
        <taxon>Fungi incertae sedis</taxon>
        <taxon>Mucoromycota</taxon>
        <taxon>Mucoromycotina</taxon>
        <taxon>Mucoromycetes</taxon>
        <taxon>Mucorales</taxon>
        <taxon>Mucorineae</taxon>
        <taxon>Mucoraceae</taxon>
        <taxon>Mucor</taxon>
    </lineage>
</organism>
<comment type="caution">
    <text evidence="2">The sequence shown here is derived from an EMBL/GenBank/DDBJ whole genome shotgun (WGS) entry which is preliminary data.</text>
</comment>
<dbReference type="PROSITE" id="PS51186">
    <property type="entry name" value="GNAT"/>
    <property type="match status" value="1"/>
</dbReference>
<dbReference type="InterPro" id="IPR050276">
    <property type="entry name" value="MshD_Acetyltransferase"/>
</dbReference>
<gene>
    <name evidence="2" type="primary">SLN1_1</name>
    <name evidence="2" type="ORF">ATC70_003238</name>
</gene>
<dbReference type="GO" id="GO:0004673">
    <property type="term" value="F:protein histidine kinase activity"/>
    <property type="evidence" value="ECO:0007669"/>
    <property type="project" value="UniProtKB-EC"/>
</dbReference>
<dbReference type="InterPro" id="IPR016181">
    <property type="entry name" value="Acyl_CoA_acyltransferase"/>
</dbReference>